<feature type="compositionally biased region" description="Basic and acidic residues" evidence="1">
    <location>
        <begin position="125"/>
        <end position="137"/>
    </location>
</feature>
<sequence length="227" mass="25326">MSECCIINSQPAAGTARKIDNVEKLDDLAGTLQPTLKRKRARKPAIEKQNVPVRASNRLAEKKSKERLGDAVVHQINDCSRKNSNMSYTDKLKFMALLGFKSEKNQKTLNMSACCIMKSQPAAETSKKDDKDEKPDDLAGTLQPTLKRKTARKPAIKTQNVPVRASNRPAEKKSKERLGDAVVRQINDCSHKSSNMSYTDKLKSMAMLGLKSEKNQFNPVISAFNYI</sequence>
<accession>A0A834MAD5</accession>
<feature type="region of interest" description="Disordered" evidence="1">
    <location>
        <begin position="120"/>
        <end position="179"/>
    </location>
</feature>
<proteinExistence type="predicted"/>
<dbReference type="AlphaFoldDB" id="A0A834MAD5"/>
<name>A0A834MAD5_RHYFE</name>
<feature type="compositionally biased region" description="Basic residues" evidence="1">
    <location>
        <begin position="146"/>
        <end position="155"/>
    </location>
</feature>
<organism evidence="2 3">
    <name type="scientific">Rhynchophorus ferrugineus</name>
    <name type="common">Red palm weevil</name>
    <name type="synonym">Curculio ferrugineus</name>
    <dbReference type="NCBI Taxonomy" id="354439"/>
    <lineage>
        <taxon>Eukaryota</taxon>
        <taxon>Metazoa</taxon>
        <taxon>Ecdysozoa</taxon>
        <taxon>Arthropoda</taxon>
        <taxon>Hexapoda</taxon>
        <taxon>Insecta</taxon>
        <taxon>Pterygota</taxon>
        <taxon>Neoptera</taxon>
        <taxon>Endopterygota</taxon>
        <taxon>Coleoptera</taxon>
        <taxon>Polyphaga</taxon>
        <taxon>Cucujiformia</taxon>
        <taxon>Curculionidae</taxon>
        <taxon>Dryophthorinae</taxon>
        <taxon>Rhynchophorus</taxon>
    </lineage>
</organism>
<feature type="compositionally biased region" description="Basic and acidic residues" evidence="1">
    <location>
        <begin position="169"/>
        <end position="179"/>
    </location>
</feature>
<reference evidence="2" key="1">
    <citation type="submission" date="2020-08" db="EMBL/GenBank/DDBJ databases">
        <title>Genome sequencing and assembly of the red palm weevil Rhynchophorus ferrugineus.</title>
        <authorList>
            <person name="Dias G.B."/>
            <person name="Bergman C.M."/>
            <person name="Manee M."/>
        </authorList>
    </citation>
    <scope>NUCLEOTIDE SEQUENCE</scope>
    <source>
        <strain evidence="2">AA-2017</strain>
        <tissue evidence="2">Whole larva</tissue>
    </source>
</reference>
<dbReference type="Proteomes" id="UP000625711">
    <property type="component" value="Unassembled WGS sequence"/>
</dbReference>
<evidence type="ECO:0000313" key="3">
    <source>
        <dbReference type="Proteomes" id="UP000625711"/>
    </source>
</evidence>
<dbReference type="EMBL" id="JAACXV010012909">
    <property type="protein sequence ID" value="KAF7274321.1"/>
    <property type="molecule type" value="Genomic_DNA"/>
</dbReference>
<evidence type="ECO:0000313" key="2">
    <source>
        <dbReference type="EMBL" id="KAF7274321.1"/>
    </source>
</evidence>
<comment type="caution">
    <text evidence="2">The sequence shown here is derived from an EMBL/GenBank/DDBJ whole genome shotgun (WGS) entry which is preliminary data.</text>
</comment>
<evidence type="ECO:0000256" key="1">
    <source>
        <dbReference type="SAM" id="MobiDB-lite"/>
    </source>
</evidence>
<gene>
    <name evidence="2" type="ORF">GWI33_013010</name>
</gene>
<keyword evidence="3" id="KW-1185">Reference proteome</keyword>
<protein>
    <submittedName>
        <fullName evidence="2">Uncharacterized protein</fullName>
    </submittedName>
</protein>